<keyword evidence="1" id="KW-0805">Transcription regulation</keyword>
<organism evidence="5 6">
    <name type="scientific">Haloarcula nitratireducens</name>
    <dbReference type="NCBI Taxonomy" id="2487749"/>
    <lineage>
        <taxon>Archaea</taxon>
        <taxon>Methanobacteriati</taxon>
        <taxon>Methanobacteriota</taxon>
        <taxon>Stenosarchaea group</taxon>
        <taxon>Halobacteria</taxon>
        <taxon>Halobacteriales</taxon>
        <taxon>Haloarculaceae</taxon>
        <taxon>Haloarcula</taxon>
    </lineage>
</organism>
<evidence type="ECO:0000259" key="4">
    <source>
        <dbReference type="Pfam" id="PF15915"/>
    </source>
</evidence>
<dbReference type="InterPro" id="IPR031803">
    <property type="entry name" value="BAT_GAF/HTH-assoc"/>
</dbReference>
<evidence type="ECO:0000256" key="1">
    <source>
        <dbReference type="ARBA" id="ARBA00023015"/>
    </source>
</evidence>
<comment type="caution">
    <text evidence="5">The sequence shown here is derived from an EMBL/GenBank/DDBJ whole genome shotgun (WGS) entry which is preliminary data.</text>
</comment>
<accession>A0AAW4P8T5</accession>
<sequence>MVVISDITVPSEDFALGNLLDEYPDIDIEIERIVPLKDGVMPLVWVANAPLAEVEETIRADSLTRDVRVVTDADERSLFEIRWSSEINGLVQSMRANDVQVLTADGDEDEWEFRLQFLSRSDLTSFREQCDANDVDIRLQRLYNPSIADEDGELTGAQTECVMAALDMGYWSVPREHTLGEVADRVGISTNAASQRLRRGLEKLVEREVTRGT</sequence>
<dbReference type="SUPFAM" id="SSF88659">
    <property type="entry name" value="Sigma3 and sigma4 domains of RNA polymerase sigma factors"/>
    <property type="match status" value="1"/>
</dbReference>
<keyword evidence="2" id="KW-0804">Transcription</keyword>
<dbReference type="Pfam" id="PF04967">
    <property type="entry name" value="HTH_10"/>
    <property type="match status" value="1"/>
</dbReference>
<feature type="domain" description="Bacterioopsin transcriptional activator GAF and HTH associated" evidence="4">
    <location>
        <begin position="12"/>
        <end position="139"/>
    </location>
</feature>
<dbReference type="Proteomes" id="UP001430455">
    <property type="component" value="Unassembled WGS sequence"/>
</dbReference>
<name>A0AAW4P8T5_9EURY</name>
<evidence type="ECO:0000256" key="2">
    <source>
        <dbReference type="ARBA" id="ARBA00023163"/>
    </source>
</evidence>
<feature type="domain" description="HTH bat-type" evidence="3">
    <location>
        <begin position="154"/>
        <end position="206"/>
    </location>
</feature>
<evidence type="ECO:0000259" key="3">
    <source>
        <dbReference type="Pfam" id="PF04967"/>
    </source>
</evidence>
<dbReference type="EMBL" id="RKLT01000001">
    <property type="protein sequence ID" value="MBX0294330.1"/>
    <property type="molecule type" value="Genomic_DNA"/>
</dbReference>
<dbReference type="InterPro" id="IPR013324">
    <property type="entry name" value="RNA_pol_sigma_r3/r4-like"/>
</dbReference>
<keyword evidence="6" id="KW-1185">Reference proteome</keyword>
<evidence type="ECO:0000313" key="5">
    <source>
        <dbReference type="EMBL" id="MBX0294330.1"/>
    </source>
</evidence>
<gene>
    <name evidence="5" type="ORF">EGH23_05465</name>
</gene>
<proteinExistence type="predicted"/>
<dbReference type="PANTHER" id="PTHR34236:SF1">
    <property type="entry name" value="DIMETHYL SULFOXIDE REDUCTASE TRANSCRIPTIONAL ACTIVATOR"/>
    <property type="match status" value="1"/>
</dbReference>
<dbReference type="PANTHER" id="PTHR34236">
    <property type="entry name" value="DIMETHYL SULFOXIDE REDUCTASE TRANSCRIPTIONAL ACTIVATOR"/>
    <property type="match status" value="1"/>
</dbReference>
<evidence type="ECO:0000313" key="6">
    <source>
        <dbReference type="Proteomes" id="UP001430455"/>
    </source>
</evidence>
<dbReference type="InterPro" id="IPR007050">
    <property type="entry name" value="HTH_bacterioopsin"/>
</dbReference>
<reference evidence="5 6" key="1">
    <citation type="submission" date="2021-06" db="EMBL/GenBank/DDBJ databases">
        <title>Halomicroarcula sp. a new haloarchaeum isolated from saline soil.</title>
        <authorList>
            <person name="Duran-Viseras A."/>
            <person name="Sanchez-Porro C."/>
            <person name="Ventosa A."/>
        </authorList>
    </citation>
    <scope>NUCLEOTIDE SEQUENCE [LARGE SCALE GENOMIC DNA]</scope>
    <source>
        <strain evidence="5 6">F27</strain>
    </source>
</reference>
<dbReference type="Pfam" id="PF15915">
    <property type="entry name" value="BAT"/>
    <property type="match status" value="1"/>
</dbReference>
<protein>
    <submittedName>
        <fullName evidence="5">Helix-turn-helix domain-containing protein</fullName>
    </submittedName>
</protein>
<dbReference type="AlphaFoldDB" id="A0AAW4P8T5"/>
<dbReference type="RefSeq" id="WP_220578990.1">
    <property type="nucleotide sequence ID" value="NZ_RKLT01000001.1"/>
</dbReference>